<organism evidence="3 4">
    <name type="scientific">Nesterenkonia natronophila</name>
    <dbReference type="NCBI Taxonomy" id="2174932"/>
    <lineage>
        <taxon>Bacteria</taxon>
        <taxon>Bacillati</taxon>
        <taxon>Actinomycetota</taxon>
        <taxon>Actinomycetes</taxon>
        <taxon>Micrococcales</taxon>
        <taxon>Micrococcaceae</taxon>
        <taxon>Nesterenkonia</taxon>
    </lineage>
</organism>
<reference evidence="3 4" key="1">
    <citation type="submission" date="2018-09" db="EMBL/GenBank/DDBJ databases">
        <title>Nesterenkonia natronophila sp. nov., an alkaliphilic actinobacteriume isolated from a soda lake, and emended description of the genus Nesterenkonia.</title>
        <authorList>
            <person name="Menes R.J."/>
            <person name="Iriarte A."/>
        </authorList>
    </citation>
    <scope>NUCLEOTIDE SEQUENCE [LARGE SCALE GENOMIC DNA]</scope>
    <source>
        <strain evidence="3 4">M8</strain>
    </source>
</reference>
<dbReference type="InterPro" id="IPR005133">
    <property type="entry name" value="PhaG_MnhG_YufB"/>
</dbReference>
<feature type="transmembrane region" description="Helical" evidence="2">
    <location>
        <begin position="37"/>
        <end position="61"/>
    </location>
</feature>
<keyword evidence="4" id="KW-1185">Reference proteome</keyword>
<dbReference type="PANTHER" id="PTHR34703">
    <property type="entry name" value="ANTIPORTER SUBUNIT MNHG2-RELATED"/>
    <property type="match status" value="1"/>
</dbReference>
<dbReference type="Pfam" id="PF03334">
    <property type="entry name" value="PhaG_MnhG_YufB"/>
    <property type="match status" value="1"/>
</dbReference>
<name>A0A3A4F0W1_9MICC</name>
<dbReference type="AlphaFoldDB" id="A0A3A4F0W1"/>
<feature type="transmembrane region" description="Helical" evidence="2">
    <location>
        <begin position="12"/>
        <end position="31"/>
    </location>
</feature>
<gene>
    <name evidence="3" type="ORF">D3250_06910</name>
</gene>
<feature type="transmembrane region" description="Helical" evidence="2">
    <location>
        <begin position="68"/>
        <end position="90"/>
    </location>
</feature>
<dbReference type="Proteomes" id="UP000266615">
    <property type="component" value="Unassembled WGS sequence"/>
</dbReference>
<protein>
    <submittedName>
        <fullName evidence="3">Cation:proton antiporter</fullName>
    </submittedName>
</protein>
<dbReference type="OrthoDB" id="3430828at2"/>
<keyword evidence="2" id="KW-0812">Transmembrane</keyword>
<dbReference type="GO" id="GO:0015385">
    <property type="term" value="F:sodium:proton antiporter activity"/>
    <property type="evidence" value="ECO:0007669"/>
    <property type="project" value="TreeGrafter"/>
</dbReference>
<sequence>MMELYDLMHGAGLLFIFLGIVTIIVAGIGLFRLPDLYLRASAVGTSAGLGVASIVIGALLMDFSGLNLIKAAVAVIAQLLTSAVGSMAIARSGYLNNSMPAEITHTDDLLKTRRDLDADSHGEPSR</sequence>
<comment type="similarity">
    <text evidence="1">Belongs to the CPA3 antiporters (TC 2.A.63) subunit G family.</text>
</comment>
<dbReference type="EMBL" id="QYZP01000002">
    <property type="protein sequence ID" value="RJN31842.1"/>
    <property type="molecule type" value="Genomic_DNA"/>
</dbReference>
<evidence type="ECO:0000256" key="2">
    <source>
        <dbReference type="SAM" id="Phobius"/>
    </source>
</evidence>
<accession>A0A3A4F0W1</accession>
<comment type="caution">
    <text evidence="3">The sequence shown here is derived from an EMBL/GenBank/DDBJ whole genome shotgun (WGS) entry which is preliminary data.</text>
</comment>
<dbReference type="PANTHER" id="PTHR34703:SF1">
    <property type="entry name" value="ANTIPORTER SUBUNIT MNHG2-RELATED"/>
    <property type="match status" value="1"/>
</dbReference>
<evidence type="ECO:0000313" key="4">
    <source>
        <dbReference type="Proteomes" id="UP000266615"/>
    </source>
</evidence>
<keyword evidence="2" id="KW-0472">Membrane</keyword>
<evidence type="ECO:0000313" key="3">
    <source>
        <dbReference type="EMBL" id="RJN31842.1"/>
    </source>
</evidence>
<keyword evidence="2" id="KW-1133">Transmembrane helix</keyword>
<proteinExistence type="inferred from homology"/>
<evidence type="ECO:0000256" key="1">
    <source>
        <dbReference type="ARBA" id="ARBA00008404"/>
    </source>
</evidence>